<accession>A0A1Y0LIW1</accession>
<gene>
    <name evidence="2" type="ORF">A7K98_09465</name>
    <name evidence="3" type="ORF">A7K99_09465</name>
</gene>
<dbReference type="Proteomes" id="UP000195729">
    <property type="component" value="Chromosome"/>
</dbReference>
<organism evidence="2 5">
    <name type="scientific">Tatumella citrea</name>
    <name type="common">Pantoea citrea</name>
    <dbReference type="NCBI Taxonomy" id="53336"/>
    <lineage>
        <taxon>Bacteria</taxon>
        <taxon>Pseudomonadati</taxon>
        <taxon>Pseudomonadota</taxon>
        <taxon>Gammaproteobacteria</taxon>
        <taxon>Enterobacterales</taxon>
        <taxon>Erwiniaceae</taxon>
        <taxon>Tatumella</taxon>
    </lineage>
</organism>
<dbReference type="OrthoDB" id="9801400at2"/>
<evidence type="ECO:0000313" key="4">
    <source>
        <dbReference type="Proteomes" id="UP000195729"/>
    </source>
</evidence>
<evidence type="ECO:0000313" key="3">
    <source>
        <dbReference type="EMBL" id="ARU98023.1"/>
    </source>
</evidence>
<dbReference type="GO" id="GO:0051920">
    <property type="term" value="F:peroxiredoxin activity"/>
    <property type="evidence" value="ECO:0007669"/>
    <property type="project" value="InterPro"/>
</dbReference>
<dbReference type="PANTHER" id="PTHR33570">
    <property type="entry name" value="4-CARBOXYMUCONOLACTONE DECARBOXYLASE FAMILY PROTEIN"/>
    <property type="match status" value="1"/>
</dbReference>
<dbReference type="RefSeq" id="WP_087488348.1">
    <property type="nucleotide sequence ID" value="NZ_CP015579.1"/>
</dbReference>
<feature type="domain" description="Carboxymuconolactone decarboxylase-like" evidence="1">
    <location>
        <begin position="15"/>
        <end position="97"/>
    </location>
</feature>
<dbReference type="AlphaFoldDB" id="A0A1Y0LIW1"/>
<dbReference type="InterPro" id="IPR029032">
    <property type="entry name" value="AhpD-like"/>
</dbReference>
<dbReference type="Proteomes" id="UP000195814">
    <property type="component" value="Chromosome"/>
</dbReference>
<dbReference type="PANTHER" id="PTHR33570:SF9">
    <property type="entry name" value="BLL4600 PROTEIN"/>
    <property type="match status" value="1"/>
</dbReference>
<evidence type="ECO:0000259" key="1">
    <source>
        <dbReference type="Pfam" id="PF02627"/>
    </source>
</evidence>
<evidence type="ECO:0000313" key="5">
    <source>
        <dbReference type="Proteomes" id="UP000195814"/>
    </source>
</evidence>
<name>A0A1Y0LIW1_TATCI</name>
<dbReference type="SUPFAM" id="SSF69118">
    <property type="entry name" value="AhpD-like"/>
    <property type="match status" value="1"/>
</dbReference>
<evidence type="ECO:0000313" key="2">
    <source>
        <dbReference type="EMBL" id="ARU93985.1"/>
    </source>
</evidence>
<protein>
    <submittedName>
        <fullName evidence="2">Carboxymuconolactone decarboxylase</fullName>
    </submittedName>
</protein>
<dbReference type="EMBL" id="CP015581">
    <property type="protein sequence ID" value="ARU98023.1"/>
    <property type="molecule type" value="Genomic_DNA"/>
</dbReference>
<dbReference type="InterPro" id="IPR052512">
    <property type="entry name" value="4CMD/NDH-1_regulator"/>
</dbReference>
<proteinExistence type="predicted"/>
<dbReference type="Pfam" id="PF02627">
    <property type="entry name" value="CMD"/>
    <property type="match status" value="1"/>
</dbReference>
<keyword evidence="4" id="KW-1185">Reference proteome</keyword>
<dbReference type="Gene3D" id="1.20.1290.10">
    <property type="entry name" value="AhpD-like"/>
    <property type="match status" value="1"/>
</dbReference>
<sequence length="102" mass="11263">MSSHSIPDSLRRLAPELAEISEQLLFGNIWQRPGLSARDRSLITVATLAAMGRLPQLRWHIGFAQQNGVTRDELSELFTHLAFYAGWPAAASGLDCMEGEPD</sequence>
<dbReference type="KEGG" id="tci:A7K98_09465"/>
<dbReference type="InterPro" id="IPR003779">
    <property type="entry name" value="CMD-like"/>
</dbReference>
<reference evidence="4 5" key="1">
    <citation type="submission" date="2016-05" db="EMBL/GenBank/DDBJ databases">
        <title>Complete genome sequence of two 2,5-diketo-D-glunonic acid producing strain Tatumella citrea.</title>
        <authorList>
            <person name="Duan C."/>
            <person name="Yang J."/>
            <person name="Yang S."/>
        </authorList>
    </citation>
    <scope>NUCLEOTIDE SEQUENCE [LARGE SCALE GENOMIC DNA]</scope>
    <source>
        <strain evidence="3 4">ATCC 39140</strain>
        <strain evidence="2 5">DSM 13699</strain>
    </source>
</reference>
<dbReference type="EMBL" id="CP015579">
    <property type="protein sequence ID" value="ARU93985.1"/>
    <property type="molecule type" value="Genomic_DNA"/>
</dbReference>